<dbReference type="InterPro" id="IPR014001">
    <property type="entry name" value="Helicase_ATP-bd"/>
</dbReference>
<dbReference type="InterPro" id="IPR050474">
    <property type="entry name" value="Hel308_SKI2-like"/>
</dbReference>
<keyword evidence="3 7" id="KW-0347">Helicase</keyword>
<comment type="caution">
    <text evidence="7">The sequence shown here is derived from an EMBL/GenBank/DDBJ whole genome shotgun (WGS) entry which is preliminary data.</text>
</comment>
<reference evidence="7 8" key="1">
    <citation type="submission" date="2018-03" db="EMBL/GenBank/DDBJ databases">
        <title>Whole genome sequencing of Histamine producing bacteria.</title>
        <authorList>
            <person name="Butler K."/>
        </authorList>
    </citation>
    <scope>NUCLEOTIDE SEQUENCE [LARGE SCALE GENOMIC DNA]</scope>
    <source>
        <strain evidence="7 8">DSM 23343</strain>
    </source>
</reference>
<feature type="domain" description="Helicase C-terminal" evidence="6">
    <location>
        <begin position="588"/>
        <end position="787"/>
    </location>
</feature>
<gene>
    <name evidence="7" type="ORF">C0W81_12145</name>
</gene>
<dbReference type="SUPFAM" id="SSF52540">
    <property type="entry name" value="P-loop containing nucleoside triphosphate hydrolases"/>
    <property type="match status" value="1"/>
</dbReference>
<evidence type="ECO:0000256" key="4">
    <source>
        <dbReference type="ARBA" id="ARBA00022840"/>
    </source>
</evidence>
<dbReference type="InterPro" id="IPR001650">
    <property type="entry name" value="Helicase_C-like"/>
</dbReference>
<evidence type="ECO:0000313" key="8">
    <source>
        <dbReference type="Proteomes" id="UP000241858"/>
    </source>
</evidence>
<dbReference type="GO" id="GO:0016787">
    <property type="term" value="F:hydrolase activity"/>
    <property type="evidence" value="ECO:0007669"/>
    <property type="project" value="UniProtKB-KW"/>
</dbReference>
<dbReference type="AlphaFoldDB" id="A0A2T3HWY7"/>
<feature type="domain" description="Helicase ATP-binding" evidence="5">
    <location>
        <begin position="306"/>
        <end position="477"/>
    </location>
</feature>
<evidence type="ECO:0000256" key="2">
    <source>
        <dbReference type="ARBA" id="ARBA00022801"/>
    </source>
</evidence>
<dbReference type="SMART" id="SM00490">
    <property type="entry name" value="HELICc"/>
    <property type="match status" value="1"/>
</dbReference>
<dbReference type="GO" id="GO:0005524">
    <property type="term" value="F:ATP binding"/>
    <property type="evidence" value="ECO:0007669"/>
    <property type="project" value="UniProtKB-KW"/>
</dbReference>
<evidence type="ECO:0000256" key="1">
    <source>
        <dbReference type="ARBA" id="ARBA00022741"/>
    </source>
</evidence>
<dbReference type="PROSITE" id="PS51194">
    <property type="entry name" value="HELICASE_CTER"/>
    <property type="match status" value="1"/>
</dbReference>
<name>A0A2T3HWY7_9GAMM</name>
<dbReference type="PROSITE" id="PS51192">
    <property type="entry name" value="HELICASE_ATP_BIND_1"/>
    <property type="match status" value="1"/>
</dbReference>
<evidence type="ECO:0000256" key="3">
    <source>
        <dbReference type="ARBA" id="ARBA00022806"/>
    </source>
</evidence>
<dbReference type="PANTHER" id="PTHR47961">
    <property type="entry name" value="DNA POLYMERASE THETA, PUTATIVE (AFU_ORTHOLOGUE AFUA_1G05260)-RELATED"/>
    <property type="match status" value="1"/>
</dbReference>
<evidence type="ECO:0000259" key="6">
    <source>
        <dbReference type="PROSITE" id="PS51194"/>
    </source>
</evidence>
<proteinExistence type="predicted"/>
<dbReference type="GO" id="GO:0004386">
    <property type="term" value="F:helicase activity"/>
    <property type="evidence" value="ECO:0007669"/>
    <property type="project" value="UniProtKB-KW"/>
</dbReference>
<organism evidence="7 8">
    <name type="scientific">Photobacterium aquimaris</name>
    <dbReference type="NCBI Taxonomy" id="512643"/>
    <lineage>
        <taxon>Bacteria</taxon>
        <taxon>Pseudomonadati</taxon>
        <taxon>Pseudomonadota</taxon>
        <taxon>Gammaproteobacteria</taxon>
        <taxon>Vibrionales</taxon>
        <taxon>Vibrionaceae</taxon>
        <taxon>Photobacterium</taxon>
    </lineage>
</organism>
<protein>
    <submittedName>
        <fullName evidence="7">DEAD/DEAH box helicase</fullName>
    </submittedName>
</protein>
<dbReference type="Pfam" id="PF00270">
    <property type="entry name" value="DEAD"/>
    <property type="match status" value="1"/>
</dbReference>
<dbReference type="InterPro" id="IPR011545">
    <property type="entry name" value="DEAD/DEAH_box_helicase_dom"/>
</dbReference>
<dbReference type="OrthoDB" id="9815222at2"/>
<evidence type="ECO:0000313" key="7">
    <source>
        <dbReference type="EMBL" id="PSU03513.1"/>
    </source>
</evidence>
<keyword evidence="1" id="KW-0547">Nucleotide-binding</keyword>
<sequence length="1066" mass="117748">MYDPETANLLRSAPALDGIDPVTIPQLLTSHYAKIVSARLGGESDQEESGSWSLEKIADTYETIASIHSVREIKKSSAFVAASAQQVISRKELLESERPPVESNVDIARVSPSLAAVLLFLAAEQYADAHEAASNIRIDITKQEYCSYIISQHVIDLGRGDLTKIVERANVWRQQFPPGSISNDVEAIAIRAMMNHLAFGIEELAKLLLEPNFQQREMPRVTFNRVLDLAAERKIIFGEERIDYTYPGIRHLASLLLLMFDGISGSALANVPPPIGADPTFWNNWISYRAKKFPYIWHNHRKALDRFFHFSGVSSVLVLPTGAGKTTVSSIKIASVLAQGKKVVFLAPTHALVDQLTNDLSEMFPSELLGSSVSSDFDLLLKMDIALPEIEVMTPERCLAIISFSPDSFEDVGLLVFDECHLLSPEAGKIRRALDGMLCVLGFNEIAPQADMLFLSAMIKNGDEFAKWIEELTGRQCLNIELLWKPSRQARGVVIYNNDELEQVKRNAIGIQNKQNLEKGKVAKALRSPSKKELNVQPHVLWGLQHNWLDTKNNKAICNFTKLIDENVFLNGVLRNGKVALQPNANSVAAQIATICAKRNMKTIVFVNQKQHACSLASEISHKFSAQIDITEKEQKLWNALAIETGGLEHSILHKPTVAVPHNASMLKLERELAESMYRRDNGARVIVATPTLAQGLNLPAQMAVLAGDKRASADGGGRESLASHELLNAAARAGRAGHLANGIVLLIPDPVISFSSGSSLTPIVVEKLQSLIPEDDRCVVITDPLTEILDRISVGDVLDRDVLYMVNRVASLDDNESSNESSLKLRRSFAAYKAKQSNNFEEFNLKINTLLNLTDSKGREDSDIALSALASQSGLPIDTILLLKSRVESEPQHLPISVDGWVRWLVQWLKENQQVRALLLDDVKRSMLGAVGKSKDAEILDEDLDTICEGISSWIKGKPIRDIEVSLGGEPYATAITKQQCPQARELISNVIPRSFSFIMGLITRVVVEVAPFSVNPLLNTEMIESLSTAVRLGYDSVEKLNFALANPHLLSRVVVHLEFDKMKV</sequence>
<dbReference type="Gene3D" id="3.40.50.300">
    <property type="entry name" value="P-loop containing nucleotide triphosphate hydrolases"/>
    <property type="match status" value="2"/>
</dbReference>
<dbReference type="SMART" id="SM00487">
    <property type="entry name" value="DEXDc"/>
    <property type="match status" value="1"/>
</dbReference>
<dbReference type="InterPro" id="IPR027417">
    <property type="entry name" value="P-loop_NTPase"/>
</dbReference>
<accession>A0A2T3HWY7</accession>
<keyword evidence="4" id="KW-0067">ATP-binding</keyword>
<evidence type="ECO:0000259" key="5">
    <source>
        <dbReference type="PROSITE" id="PS51192"/>
    </source>
</evidence>
<dbReference type="RefSeq" id="WP_061000825.1">
    <property type="nucleotide sequence ID" value="NZ_LNQZ01000042.1"/>
</dbReference>
<dbReference type="EMBL" id="PYLY01000023">
    <property type="protein sequence ID" value="PSU03513.1"/>
    <property type="molecule type" value="Genomic_DNA"/>
</dbReference>
<keyword evidence="2" id="KW-0378">Hydrolase</keyword>
<dbReference type="PANTHER" id="PTHR47961:SF6">
    <property type="entry name" value="DNA-DIRECTED DNA POLYMERASE"/>
    <property type="match status" value="1"/>
</dbReference>
<dbReference type="GO" id="GO:0003676">
    <property type="term" value="F:nucleic acid binding"/>
    <property type="evidence" value="ECO:0007669"/>
    <property type="project" value="InterPro"/>
</dbReference>
<dbReference type="Proteomes" id="UP000241858">
    <property type="component" value="Unassembled WGS sequence"/>
</dbReference>